<protein>
    <submittedName>
        <fullName evidence="2">Uncharacterized protein</fullName>
    </submittedName>
</protein>
<feature type="region of interest" description="Disordered" evidence="1">
    <location>
        <begin position="501"/>
        <end position="520"/>
    </location>
</feature>
<feature type="region of interest" description="Disordered" evidence="1">
    <location>
        <begin position="452"/>
        <end position="489"/>
    </location>
</feature>
<dbReference type="Proteomes" id="UP000800097">
    <property type="component" value="Unassembled WGS sequence"/>
</dbReference>
<evidence type="ECO:0000256" key="1">
    <source>
        <dbReference type="SAM" id="MobiDB-lite"/>
    </source>
</evidence>
<dbReference type="RefSeq" id="XP_033651149.1">
    <property type="nucleotide sequence ID" value="XM_033801160.1"/>
</dbReference>
<feature type="compositionally biased region" description="Polar residues" evidence="1">
    <location>
        <begin position="601"/>
        <end position="611"/>
    </location>
</feature>
<accession>A0A6A6JAH6</accession>
<reference evidence="2" key="1">
    <citation type="journal article" date="2020" name="Stud. Mycol.">
        <title>101 Dothideomycetes genomes: a test case for predicting lifestyles and emergence of pathogens.</title>
        <authorList>
            <person name="Haridas S."/>
            <person name="Albert R."/>
            <person name="Binder M."/>
            <person name="Bloem J."/>
            <person name="Labutti K."/>
            <person name="Salamov A."/>
            <person name="Andreopoulos B."/>
            <person name="Baker S."/>
            <person name="Barry K."/>
            <person name="Bills G."/>
            <person name="Bluhm B."/>
            <person name="Cannon C."/>
            <person name="Castanera R."/>
            <person name="Culley D."/>
            <person name="Daum C."/>
            <person name="Ezra D."/>
            <person name="Gonzalez J."/>
            <person name="Henrissat B."/>
            <person name="Kuo A."/>
            <person name="Liang C."/>
            <person name="Lipzen A."/>
            <person name="Lutzoni F."/>
            <person name="Magnuson J."/>
            <person name="Mondo S."/>
            <person name="Nolan M."/>
            <person name="Ohm R."/>
            <person name="Pangilinan J."/>
            <person name="Park H.-J."/>
            <person name="Ramirez L."/>
            <person name="Alfaro M."/>
            <person name="Sun H."/>
            <person name="Tritt A."/>
            <person name="Yoshinaga Y."/>
            <person name="Zwiers L.-H."/>
            <person name="Turgeon B."/>
            <person name="Goodwin S."/>
            <person name="Spatafora J."/>
            <person name="Crous P."/>
            <person name="Grigoriev I."/>
        </authorList>
    </citation>
    <scope>NUCLEOTIDE SEQUENCE</scope>
    <source>
        <strain evidence="2">CBS 379.55</strain>
    </source>
</reference>
<evidence type="ECO:0000313" key="2">
    <source>
        <dbReference type="EMBL" id="KAF2273610.1"/>
    </source>
</evidence>
<proteinExistence type="predicted"/>
<dbReference type="EMBL" id="ML986509">
    <property type="protein sequence ID" value="KAF2273610.1"/>
    <property type="molecule type" value="Genomic_DNA"/>
</dbReference>
<feature type="region of interest" description="Disordered" evidence="1">
    <location>
        <begin position="596"/>
        <end position="652"/>
    </location>
</feature>
<dbReference type="OrthoDB" id="3799259at2759"/>
<feature type="compositionally biased region" description="Basic and acidic residues" evidence="1">
    <location>
        <begin position="373"/>
        <end position="383"/>
    </location>
</feature>
<sequence length="652" mass="74255">MTRQSSTPPGNWPQGFSNNGLGFPESSTGSPPSHRRGSPAGLLRNLTSRSDLLQKISPFKEKMEPALRQALEHLQLPDLDALEQSVIRKDAFLQPWAEFRDSFMFLQANGITRISSPRQIQRKDLLYFYTFFNEGKLRYDPRADPEDELYTPDPRLHYVIDKSSWDVVEYEKLLYVWLLQAFQVGKAKNPYGIMYFENRNICTAWEQVFVPIVKMVRSQYDVRGRYHYGRLAKLIEEIRPSRLAFPEGNVTYGMDVIVHRSVPSNPVRAPSTEIHPVTGFLKYKKAKWEDDEKELREVYPQYGHVVERPKPKWSFSDWIQEQRAQRTALQRAKALTQLEGGIVSPYPSTPSAAESMNDDFITGHPYEKKLREAREVERKKRESPLLIHMHTLRKRDNEQSSRPGSALPSPRLIPERQGSNGISSAIRTPNPFTEDSENLRLEGVAAKAKLNLPERVLPRQRTKPDDIQTGSPKSKVRKPSYEGTGYGSPLLSTATEAKFSEKVKPSRIPSPIEIRPSESTGTRKYHPIMERVMELATTMPTTYESPPPVPSKNPERYMSVRSQGRQLAEYRTNNLGPRIVSKENIRAALNLTMDDEPLDTSYPSSPVSPTDRSIFPGVGGRNLKTGEAPKVQTFNTHMFPRSAGKDGHRKIA</sequence>
<evidence type="ECO:0000313" key="3">
    <source>
        <dbReference type="Proteomes" id="UP000800097"/>
    </source>
</evidence>
<dbReference type="GeneID" id="54554335"/>
<feature type="region of interest" description="Disordered" evidence="1">
    <location>
        <begin position="1"/>
        <end position="42"/>
    </location>
</feature>
<organism evidence="2 3">
    <name type="scientific">Westerdykella ornata</name>
    <dbReference type="NCBI Taxonomy" id="318751"/>
    <lineage>
        <taxon>Eukaryota</taxon>
        <taxon>Fungi</taxon>
        <taxon>Dikarya</taxon>
        <taxon>Ascomycota</taxon>
        <taxon>Pezizomycotina</taxon>
        <taxon>Dothideomycetes</taxon>
        <taxon>Pleosporomycetidae</taxon>
        <taxon>Pleosporales</taxon>
        <taxon>Sporormiaceae</taxon>
        <taxon>Westerdykella</taxon>
    </lineage>
</organism>
<gene>
    <name evidence="2" type="ORF">EI97DRAFT_461035</name>
</gene>
<keyword evidence="3" id="KW-1185">Reference proteome</keyword>
<name>A0A6A6JAH6_WESOR</name>
<feature type="compositionally biased region" description="Polar residues" evidence="1">
    <location>
        <begin position="417"/>
        <end position="433"/>
    </location>
</feature>
<feature type="compositionally biased region" description="Low complexity" evidence="1">
    <location>
        <begin position="506"/>
        <end position="519"/>
    </location>
</feature>
<feature type="region of interest" description="Disordered" evidence="1">
    <location>
        <begin position="373"/>
        <end position="435"/>
    </location>
</feature>
<feature type="compositionally biased region" description="Polar residues" evidence="1">
    <location>
        <begin position="1"/>
        <end position="31"/>
    </location>
</feature>
<dbReference type="AlphaFoldDB" id="A0A6A6JAH6"/>